<dbReference type="PANTHER" id="PTHR43028:SF5">
    <property type="entry name" value="3'(2'),5'-BISPHOSPHATE NUCLEOTIDASE 1"/>
    <property type="match status" value="1"/>
</dbReference>
<evidence type="ECO:0000256" key="3">
    <source>
        <dbReference type="ARBA" id="ARBA00022475"/>
    </source>
</evidence>
<gene>
    <name evidence="11" type="primary">cysQ2</name>
    <name evidence="9" type="synonym">cysQ</name>
    <name evidence="11" type="ordered locus">CBUD_0715</name>
</gene>
<dbReference type="KEGG" id="cbd:CBUD_0715"/>
<dbReference type="InterPro" id="IPR050725">
    <property type="entry name" value="CysQ/Inositol_MonoPase"/>
</dbReference>
<dbReference type="EMBL" id="CP000733">
    <property type="protein sequence ID" value="ABS78493.2"/>
    <property type="molecule type" value="Genomic_DNA"/>
</dbReference>
<dbReference type="InterPro" id="IPR020583">
    <property type="entry name" value="Inositol_monoP_metal-BS"/>
</dbReference>
<name>A9KCB7_COXBN</name>
<comment type="similarity">
    <text evidence="2 9">Belongs to the inositol monophosphatase superfamily. CysQ family.</text>
</comment>
<feature type="binding site" evidence="9">
    <location>
        <position position="76"/>
    </location>
    <ligand>
        <name>Mg(2+)</name>
        <dbReference type="ChEBI" id="CHEBI:18420"/>
        <label>1</label>
    </ligand>
</feature>
<evidence type="ECO:0000256" key="10">
    <source>
        <dbReference type="PIRSR" id="PIRSR600760-2"/>
    </source>
</evidence>
<dbReference type="InterPro" id="IPR000760">
    <property type="entry name" value="Inositol_monophosphatase-like"/>
</dbReference>
<dbReference type="RefSeq" id="WP_010957748.1">
    <property type="nucleotide sequence ID" value="NC_009727.1"/>
</dbReference>
<dbReference type="HOGENOM" id="CLU_044118_3_0_6"/>
<feature type="binding site" evidence="9">
    <location>
        <position position="96"/>
    </location>
    <ligand>
        <name>Mg(2+)</name>
        <dbReference type="ChEBI" id="CHEBI:18420"/>
        <label>2</label>
    </ligand>
</feature>
<feature type="binding site" evidence="9">
    <location>
        <position position="227"/>
    </location>
    <ligand>
        <name>Mg(2+)</name>
        <dbReference type="ChEBI" id="CHEBI:18420"/>
        <label>2</label>
    </ligand>
</feature>
<organism evidence="11 12">
    <name type="scientific">Coxiella burnetii (strain Dugway 5J108-111)</name>
    <dbReference type="NCBI Taxonomy" id="434922"/>
    <lineage>
        <taxon>Bacteria</taxon>
        <taxon>Pseudomonadati</taxon>
        <taxon>Pseudomonadota</taxon>
        <taxon>Gammaproteobacteria</taxon>
        <taxon>Legionellales</taxon>
        <taxon>Coxiellaceae</taxon>
        <taxon>Coxiella</taxon>
    </lineage>
</organism>
<dbReference type="GO" id="GO:0005886">
    <property type="term" value="C:plasma membrane"/>
    <property type="evidence" value="ECO:0007669"/>
    <property type="project" value="UniProtKB-SubCell"/>
</dbReference>
<evidence type="ECO:0000256" key="9">
    <source>
        <dbReference type="HAMAP-Rule" id="MF_02095"/>
    </source>
</evidence>
<dbReference type="GO" id="GO:0000287">
    <property type="term" value="F:magnesium ion binding"/>
    <property type="evidence" value="ECO:0007669"/>
    <property type="project" value="UniProtKB-UniRule"/>
</dbReference>
<comment type="catalytic activity">
    <reaction evidence="1 9">
        <text>adenosine 3',5'-bisphosphate + H2O = AMP + phosphate</text>
        <dbReference type="Rhea" id="RHEA:10040"/>
        <dbReference type="ChEBI" id="CHEBI:15377"/>
        <dbReference type="ChEBI" id="CHEBI:43474"/>
        <dbReference type="ChEBI" id="CHEBI:58343"/>
        <dbReference type="ChEBI" id="CHEBI:456215"/>
        <dbReference type="EC" id="3.1.3.7"/>
    </reaction>
</comment>
<keyword evidence="7 9" id="KW-0460">Magnesium</keyword>
<keyword evidence="5 9" id="KW-0479">Metal-binding</keyword>
<dbReference type="GO" id="GO:0046854">
    <property type="term" value="P:phosphatidylinositol phosphate biosynthetic process"/>
    <property type="evidence" value="ECO:0007669"/>
    <property type="project" value="InterPro"/>
</dbReference>
<dbReference type="AlphaFoldDB" id="A9KCB7"/>
<feature type="binding site" evidence="10">
    <location>
        <position position="227"/>
    </location>
    <ligand>
        <name>Mg(2+)</name>
        <dbReference type="ChEBI" id="CHEBI:18420"/>
        <label>1</label>
        <note>catalytic</note>
    </ligand>
</feature>
<dbReference type="EC" id="3.1.3.7" evidence="9"/>
<evidence type="ECO:0000313" key="12">
    <source>
        <dbReference type="Proteomes" id="UP000008555"/>
    </source>
</evidence>
<dbReference type="HAMAP" id="MF_02095">
    <property type="entry name" value="CysQ"/>
    <property type="match status" value="1"/>
</dbReference>
<dbReference type="GO" id="GO:0050427">
    <property type="term" value="P:3'-phosphoadenosine 5'-phosphosulfate metabolic process"/>
    <property type="evidence" value="ECO:0007669"/>
    <property type="project" value="TreeGrafter"/>
</dbReference>
<feature type="binding site" evidence="9">
    <location>
        <position position="98"/>
    </location>
    <ligand>
        <name>Mg(2+)</name>
        <dbReference type="ChEBI" id="CHEBI:18420"/>
        <label>1</label>
    </ligand>
</feature>
<comment type="subcellular location">
    <subcellularLocation>
        <location evidence="9">Cell inner membrane</location>
        <topology evidence="9">Peripheral membrane protein</topology>
        <orientation evidence="9">Cytoplasmic side</orientation>
    </subcellularLocation>
</comment>
<dbReference type="CDD" id="cd01638">
    <property type="entry name" value="CysQ"/>
    <property type="match status" value="1"/>
</dbReference>
<keyword evidence="8 9" id="KW-0472">Membrane</keyword>
<proteinExistence type="inferred from homology"/>
<feature type="binding site" evidence="9">
    <location>
        <position position="96"/>
    </location>
    <ligand>
        <name>Mg(2+)</name>
        <dbReference type="ChEBI" id="CHEBI:18420"/>
        <label>1</label>
    </ligand>
</feature>
<dbReference type="PRINTS" id="PR00377">
    <property type="entry name" value="IMPHPHTASES"/>
</dbReference>
<evidence type="ECO:0000256" key="6">
    <source>
        <dbReference type="ARBA" id="ARBA00022801"/>
    </source>
</evidence>
<dbReference type="PROSITE" id="PS00629">
    <property type="entry name" value="IMP_1"/>
    <property type="match status" value="1"/>
</dbReference>
<evidence type="ECO:0000256" key="5">
    <source>
        <dbReference type="ARBA" id="ARBA00022723"/>
    </source>
</evidence>
<keyword evidence="3 9" id="KW-1003">Cell membrane</keyword>
<evidence type="ECO:0000256" key="7">
    <source>
        <dbReference type="ARBA" id="ARBA00022842"/>
    </source>
</evidence>
<evidence type="ECO:0000256" key="4">
    <source>
        <dbReference type="ARBA" id="ARBA00022519"/>
    </source>
</evidence>
<dbReference type="Gene3D" id="3.40.190.80">
    <property type="match status" value="1"/>
</dbReference>
<dbReference type="PANTHER" id="PTHR43028">
    <property type="entry name" value="3'(2'),5'-BISPHOSPHATE NUCLEOTIDASE 1"/>
    <property type="match status" value="1"/>
</dbReference>
<comment type="cofactor">
    <cofactor evidence="9 10">
        <name>Mg(2+)</name>
        <dbReference type="ChEBI" id="CHEBI:18420"/>
    </cofactor>
</comment>
<feature type="binding site" evidence="9">
    <location>
        <begin position="98"/>
        <end position="101"/>
    </location>
    <ligand>
        <name>substrate</name>
    </ligand>
</feature>
<feature type="binding site" evidence="10">
    <location>
        <position position="76"/>
    </location>
    <ligand>
        <name>Mg(2+)</name>
        <dbReference type="ChEBI" id="CHEBI:18420"/>
        <label>1</label>
        <note>catalytic</note>
    </ligand>
</feature>
<evidence type="ECO:0000256" key="1">
    <source>
        <dbReference type="ARBA" id="ARBA00001625"/>
    </source>
</evidence>
<evidence type="ECO:0000256" key="2">
    <source>
        <dbReference type="ARBA" id="ARBA00005289"/>
    </source>
</evidence>
<feature type="binding site" evidence="10">
    <location>
        <position position="99"/>
    </location>
    <ligand>
        <name>Mg(2+)</name>
        <dbReference type="ChEBI" id="CHEBI:18420"/>
        <label>1</label>
        <note>catalytic</note>
    </ligand>
</feature>
<sequence>MIKMEAFIYSEKMLTSVIEIIKFAAKKILSIYSEPTSLVVTKKGDGSPLTKADQLAHDFISAQLTNLTPKIPIISEELDFEIYSNTLLNSYFWLVDPLDGTKDFIKRNGEFTVNIALIKDAKVVLGVVFVPVTNTCYYANKVVGAFKQVGEQPPQQLQLTPQNKARDLNQPIKVAISRHHGLDGIQKFIDKIGPCECVSMGSSLKICSLAEGEVDIYPRLGPTKEWDTAAAQCVLEQAGGKILIETGKSLFYNKLDFLNPKFLALGSRGNPAWVTYL</sequence>
<dbReference type="SUPFAM" id="SSF56655">
    <property type="entry name" value="Carbohydrate phosphatase"/>
    <property type="match status" value="1"/>
</dbReference>
<dbReference type="Pfam" id="PF00459">
    <property type="entry name" value="Inositol_P"/>
    <property type="match status" value="1"/>
</dbReference>
<dbReference type="Proteomes" id="UP000008555">
    <property type="component" value="Chromosome"/>
</dbReference>
<dbReference type="PROSITE" id="PS00630">
    <property type="entry name" value="IMP_2"/>
    <property type="match status" value="1"/>
</dbReference>
<dbReference type="NCBIfam" id="TIGR01331">
    <property type="entry name" value="bisphos_cysQ"/>
    <property type="match status" value="1"/>
</dbReference>
<dbReference type="GO" id="GO:0000103">
    <property type="term" value="P:sulfate assimilation"/>
    <property type="evidence" value="ECO:0007669"/>
    <property type="project" value="TreeGrafter"/>
</dbReference>
<evidence type="ECO:0000256" key="8">
    <source>
        <dbReference type="ARBA" id="ARBA00023136"/>
    </source>
</evidence>
<comment type="function">
    <text evidence="9">Converts adenosine-3',5'-bisphosphate (PAP) to AMP.</text>
</comment>
<keyword evidence="4 9" id="KW-0997">Cell inner membrane</keyword>
<feature type="binding site" evidence="10">
    <location>
        <position position="96"/>
    </location>
    <ligand>
        <name>Mg(2+)</name>
        <dbReference type="ChEBI" id="CHEBI:18420"/>
        <label>1</label>
        <note>catalytic</note>
    </ligand>
</feature>
<dbReference type="InterPro" id="IPR006240">
    <property type="entry name" value="CysQ"/>
</dbReference>
<feature type="binding site" evidence="10">
    <location>
        <position position="98"/>
    </location>
    <ligand>
        <name>Mg(2+)</name>
        <dbReference type="ChEBI" id="CHEBI:18420"/>
        <label>1</label>
        <note>catalytic</note>
    </ligand>
</feature>
<reference evidence="11 12" key="1">
    <citation type="journal article" date="2009" name="Infect. Immun.">
        <title>Comparative genomics reveal extensive transposon-mediated genomic plasticity and diversity among potential effector proteins within the genus Coxiella.</title>
        <authorList>
            <person name="Beare P.A."/>
            <person name="Unsworth N."/>
            <person name="Andoh M."/>
            <person name="Voth D.E."/>
            <person name="Omsland A."/>
            <person name="Gilk S.D."/>
            <person name="Williams K.P."/>
            <person name="Sobral B.W."/>
            <person name="Kupko J.J.III."/>
            <person name="Porcella S.F."/>
            <person name="Samuel J.E."/>
            <person name="Heinzen R.A."/>
        </authorList>
    </citation>
    <scope>NUCLEOTIDE SEQUENCE [LARGE SCALE GENOMIC DNA]</scope>
    <source>
        <strain evidence="11 12">Dugway 5J108-111</strain>
    </source>
</reference>
<accession>A9KCB7</accession>
<feature type="binding site" evidence="9">
    <location>
        <position position="99"/>
    </location>
    <ligand>
        <name>Mg(2+)</name>
        <dbReference type="ChEBI" id="CHEBI:18420"/>
        <label>2</label>
    </ligand>
</feature>
<dbReference type="Gene3D" id="3.30.540.10">
    <property type="entry name" value="Fructose-1,6-Bisphosphatase, subunit A, domain 1"/>
    <property type="match status" value="1"/>
</dbReference>
<feature type="binding site" evidence="9">
    <location>
        <position position="76"/>
    </location>
    <ligand>
        <name>substrate</name>
    </ligand>
</feature>
<dbReference type="InterPro" id="IPR020550">
    <property type="entry name" value="Inositol_monophosphatase_CS"/>
</dbReference>
<keyword evidence="6 9" id="KW-0378">Hydrolase</keyword>
<dbReference type="FunFam" id="3.30.540.10:FF:000007">
    <property type="entry name" value="3'(2'),5'-bisphosphate nucleotidase CysQ"/>
    <property type="match status" value="1"/>
</dbReference>
<evidence type="ECO:0000313" key="11">
    <source>
        <dbReference type="EMBL" id="ABS78493.2"/>
    </source>
</evidence>
<feature type="binding site" evidence="9">
    <location>
        <position position="227"/>
    </location>
    <ligand>
        <name>substrate</name>
    </ligand>
</feature>
<dbReference type="GO" id="GO:0008441">
    <property type="term" value="F:3'(2'),5'-bisphosphate nucleotidase activity"/>
    <property type="evidence" value="ECO:0007669"/>
    <property type="project" value="UniProtKB-UniRule"/>
</dbReference>
<protein>
    <recommendedName>
        <fullName evidence="9">3'(2'),5'-bisphosphate nucleotidase CysQ</fullName>
        <ecNumber evidence="9">3.1.3.7</ecNumber>
    </recommendedName>
    <alternativeName>
        <fullName evidence="9">3'(2'),5-bisphosphonucleoside 3'(2')-phosphohydrolase</fullName>
    </alternativeName>
    <alternativeName>
        <fullName evidence="9">3'-phosphoadenosine 5'-phosphate phosphatase</fullName>
        <shortName evidence="9">PAP phosphatase</shortName>
    </alternativeName>
</protein>